<protein>
    <recommendedName>
        <fullName evidence="4">Methyltransferase domain-containing protein</fullName>
    </recommendedName>
</protein>
<keyword evidence="3" id="KW-0949">S-adenosyl-L-methionine</keyword>
<dbReference type="Proteomes" id="UP000444980">
    <property type="component" value="Unassembled WGS sequence"/>
</dbReference>
<evidence type="ECO:0000256" key="1">
    <source>
        <dbReference type="ARBA" id="ARBA00022603"/>
    </source>
</evidence>
<evidence type="ECO:0000256" key="3">
    <source>
        <dbReference type="ARBA" id="ARBA00022691"/>
    </source>
</evidence>
<comment type="caution">
    <text evidence="5">The sequence shown here is derived from an EMBL/GenBank/DDBJ whole genome shotgun (WGS) entry which is preliminary data.</text>
</comment>
<dbReference type="InterPro" id="IPR041698">
    <property type="entry name" value="Methyltransf_25"/>
</dbReference>
<evidence type="ECO:0000313" key="6">
    <source>
        <dbReference type="Proteomes" id="UP000444980"/>
    </source>
</evidence>
<dbReference type="RefSeq" id="WP_161925665.1">
    <property type="nucleotide sequence ID" value="NZ_BJOU01000001.1"/>
</dbReference>
<feature type="domain" description="Methyltransferase" evidence="4">
    <location>
        <begin position="51"/>
        <end position="146"/>
    </location>
</feature>
<keyword evidence="1" id="KW-0489">Methyltransferase</keyword>
<reference evidence="6" key="1">
    <citation type="submission" date="2019-06" db="EMBL/GenBank/DDBJ databases">
        <title>Gordonia isolated from sludge of a wastewater treatment plant.</title>
        <authorList>
            <person name="Tamura T."/>
            <person name="Aoyama K."/>
            <person name="Kang Y."/>
            <person name="Saito S."/>
            <person name="Akiyama N."/>
            <person name="Yazawa K."/>
            <person name="Gonoi T."/>
            <person name="Mikami Y."/>
        </authorList>
    </citation>
    <scope>NUCLEOTIDE SEQUENCE [LARGE SCALE GENOMIC DNA]</scope>
    <source>
        <strain evidence="6">NBRC 107697</strain>
    </source>
</reference>
<name>A0A7M3SU34_9ACTN</name>
<keyword evidence="2" id="KW-0808">Transferase</keyword>
<evidence type="ECO:0000256" key="2">
    <source>
        <dbReference type="ARBA" id="ARBA00022679"/>
    </source>
</evidence>
<accession>A0A7M3SU34</accession>
<dbReference type="OrthoDB" id="7062303at2"/>
<sequence length="204" mass="21878">MATPQPRWITETEPGHSEWYIERFRTMAEQGADLAGEGRLIDAMVPRGSRILDAGCGPGRVGGYLHEVGHAVVGVDVDPKLIAAADADHPGPTWLVGDLAELDLPARGIGEPFDAIVCAGNVMVFLAPGTEALVLRRFAAHLADDGVVVVGFHTNRDLALADFDRAVDEAGLHLDLRLATWDVRPWRDDADFAVSILRKAPGSS</sequence>
<dbReference type="SUPFAM" id="SSF53335">
    <property type="entry name" value="S-adenosyl-L-methionine-dependent methyltransferases"/>
    <property type="match status" value="1"/>
</dbReference>
<gene>
    <name evidence="5" type="ORF">nbrc107697_01970</name>
</gene>
<dbReference type="GO" id="GO:0008168">
    <property type="term" value="F:methyltransferase activity"/>
    <property type="evidence" value="ECO:0007669"/>
    <property type="project" value="UniProtKB-KW"/>
</dbReference>
<keyword evidence="6" id="KW-1185">Reference proteome</keyword>
<evidence type="ECO:0000259" key="4">
    <source>
        <dbReference type="Pfam" id="PF13649"/>
    </source>
</evidence>
<dbReference type="InterPro" id="IPR029063">
    <property type="entry name" value="SAM-dependent_MTases_sf"/>
</dbReference>
<organism evidence="5 6">
    <name type="scientific">Gordonia crocea</name>
    <dbReference type="NCBI Taxonomy" id="589162"/>
    <lineage>
        <taxon>Bacteria</taxon>
        <taxon>Bacillati</taxon>
        <taxon>Actinomycetota</taxon>
        <taxon>Actinomycetes</taxon>
        <taxon>Mycobacteriales</taxon>
        <taxon>Gordoniaceae</taxon>
        <taxon>Gordonia</taxon>
    </lineage>
</organism>
<dbReference type="EMBL" id="BJOU01000001">
    <property type="protein sequence ID" value="GED96158.1"/>
    <property type="molecule type" value="Genomic_DNA"/>
</dbReference>
<dbReference type="GO" id="GO:0032259">
    <property type="term" value="P:methylation"/>
    <property type="evidence" value="ECO:0007669"/>
    <property type="project" value="UniProtKB-KW"/>
</dbReference>
<dbReference type="CDD" id="cd02440">
    <property type="entry name" value="AdoMet_MTases"/>
    <property type="match status" value="1"/>
</dbReference>
<dbReference type="Gene3D" id="3.40.50.150">
    <property type="entry name" value="Vaccinia Virus protein VP39"/>
    <property type="match status" value="1"/>
</dbReference>
<dbReference type="PANTHER" id="PTHR43464:SF19">
    <property type="entry name" value="UBIQUINONE BIOSYNTHESIS O-METHYLTRANSFERASE, MITOCHONDRIAL"/>
    <property type="match status" value="1"/>
</dbReference>
<evidence type="ECO:0000313" key="5">
    <source>
        <dbReference type="EMBL" id="GED96158.1"/>
    </source>
</evidence>
<dbReference type="Pfam" id="PF13649">
    <property type="entry name" value="Methyltransf_25"/>
    <property type="match status" value="1"/>
</dbReference>
<proteinExistence type="predicted"/>
<dbReference type="AlphaFoldDB" id="A0A7M3SU34"/>
<dbReference type="PANTHER" id="PTHR43464">
    <property type="entry name" value="METHYLTRANSFERASE"/>
    <property type="match status" value="1"/>
</dbReference>